<reference evidence="4 5" key="1">
    <citation type="submission" date="2023-03" db="EMBL/GenBank/DDBJ databases">
        <title>Novosphingobium cyanobacteriorum sp. nov., isolated from a eutrophic reservoir during the Microcystis bloom period.</title>
        <authorList>
            <person name="Kang M."/>
            <person name="Le V."/>
            <person name="Ko S.-R."/>
            <person name="Lee S.-A."/>
            <person name="Ahn C.-Y."/>
        </authorList>
    </citation>
    <scope>NUCLEOTIDE SEQUENCE [LARGE SCALE GENOMIC DNA]</scope>
    <source>
        <strain evidence="4 5">HBC54</strain>
    </source>
</reference>
<proteinExistence type="inferred from homology"/>
<evidence type="ECO:0000313" key="5">
    <source>
        <dbReference type="Proteomes" id="UP001222770"/>
    </source>
</evidence>
<sequence length="287" mass="29771">MDNSPMRVAIVTGCSTGIGLFTAVRLARAGFHVIATMRDPGRKQALVDEAANAGVEIEIRALDVTFPASITACVDEVIASHGRIDLLVNNAGAGVVGSIEQVSDADLRYAMEVNYFGVWNTIKAVLPHMRAARSGRIITVTSVGGMIGQVFNDAYSAAKFAVEGMMESFAPVAKLLGIQCSVVAPGPVHTQFNANAQADAVDGNGLAAPTAAYGPMLANYARLSEQAFAEHGQSSAEVADIIVGIATSAHPPYRTVTSPMVSGMMALKTGDETGNALIDMFANALAG</sequence>
<dbReference type="Gene3D" id="3.40.50.720">
    <property type="entry name" value="NAD(P)-binding Rossmann-like Domain"/>
    <property type="match status" value="1"/>
</dbReference>
<keyword evidence="2" id="KW-0560">Oxidoreductase</keyword>
<comment type="similarity">
    <text evidence="1 3">Belongs to the short-chain dehydrogenases/reductases (SDR) family.</text>
</comment>
<evidence type="ECO:0000313" key="4">
    <source>
        <dbReference type="EMBL" id="MDF8335387.1"/>
    </source>
</evidence>
<evidence type="ECO:0000256" key="3">
    <source>
        <dbReference type="RuleBase" id="RU000363"/>
    </source>
</evidence>
<dbReference type="Pfam" id="PF00106">
    <property type="entry name" value="adh_short"/>
    <property type="match status" value="1"/>
</dbReference>
<gene>
    <name evidence="4" type="ORF">POM99_19445</name>
</gene>
<dbReference type="InterPro" id="IPR002347">
    <property type="entry name" value="SDR_fam"/>
</dbReference>
<keyword evidence="5" id="KW-1185">Reference proteome</keyword>
<dbReference type="PRINTS" id="PR00080">
    <property type="entry name" value="SDRFAMILY"/>
</dbReference>
<dbReference type="CDD" id="cd05374">
    <property type="entry name" value="17beta-HSD-like_SDR_c"/>
    <property type="match status" value="1"/>
</dbReference>
<protein>
    <submittedName>
        <fullName evidence="4">SDR family oxidoreductase</fullName>
    </submittedName>
</protein>
<dbReference type="EMBL" id="JAROCY010000026">
    <property type="protein sequence ID" value="MDF8335387.1"/>
    <property type="molecule type" value="Genomic_DNA"/>
</dbReference>
<evidence type="ECO:0000256" key="1">
    <source>
        <dbReference type="ARBA" id="ARBA00006484"/>
    </source>
</evidence>
<dbReference type="InterPro" id="IPR020904">
    <property type="entry name" value="Sc_DH/Rdtase_CS"/>
</dbReference>
<comment type="caution">
    <text evidence="4">The sequence shown here is derived from an EMBL/GenBank/DDBJ whole genome shotgun (WGS) entry which is preliminary data.</text>
</comment>
<dbReference type="RefSeq" id="WP_277280350.1">
    <property type="nucleotide sequence ID" value="NZ_JAROCY010000026.1"/>
</dbReference>
<dbReference type="SUPFAM" id="SSF51735">
    <property type="entry name" value="NAD(P)-binding Rossmann-fold domains"/>
    <property type="match status" value="1"/>
</dbReference>
<dbReference type="PANTHER" id="PTHR43976">
    <property type="entry name" value="SHORT CHAIN DEHYDROGENASE"/>
    <property type="match status" value="1"/>
</dbReference>
<evidence type="ECO:0000256" key="2">
    <source>
        <dbReference type="ARBA" id="ARBA00023002"/>
    </source>
</evidence>
<accession>A0ABT6CRW8</accession>
<dbReference type="InterPro" id="IPR036291">
    <property type="entry name" value="NAD(P)-bd_dom_sf"/>
</dbReference>
<dbReference type="PANTHER" id="PTHR43976:SF16">
    <property type="entry name" value="SHORT-CHAIN DEHYDROGENASE_REDUCTASE FAMILY PROTEIN"/>
    <property type="match status" value="1"/>
</dbReference>
<dbReference type="Proteomes" id="UP001222770">
    <property type="component" value="Unassembled WGS sequence"/>
</dbReference>
<organism evidence="4 5">
    <name type="scientific">Novosphingobium cyanobacteriorum</name>
    <dbReference type="NCBI Taxonomy" id="3024215"/>
    <lineage>
        <taxon>Bacteria</taxon>
        <taxon>Pseudomonadati</taxon>
        <taxon>Pseudomonadota</taxon>
        <taxon>Alphaproteobacteria</taxon>
        <taxon>Sphingomonadales</taxon>
        <taxon>Sphingomonadaceae</taxon>
        <taxon>Novosphingobium</taxon>
    </lineage>
</organism>
<dbReference type="PRINTS" id="PR00081">
    <property type="entry name" value="GDHRDH"/>
</dbReference>
<dbReference type="PROSITE" id="PS00061">
    <property type="entry name" value="ADH_SHORT"/>
    <property type="match status" value="1"/>
</dbReference>
<name>A0ABT6CRW8_9SPHN</name>
<dbReference type="InterPro" id="IPR051911">
    <property type="entry name" value="SDR_oxidoreductase"/>
</dbReference>